<protein>
    <recommendedName>
        <fullName evidence="4">Putative lipoate-protein ligase A</fullName>
    </recommendedName>
</protein>
<dbReference type="CDD" id="cd16443">
    <property type="entry name" value="LplA"/>
    <property type="match status" value="1"/>
</dbReference>
<evidence type="ECO:0000313" key="7">
    <source>
        <dbReference type="EMBL" id="KAF2272727.1"/>
    </source>
</evidence>
<evidence type="ECO:0000256" key="4">
    <source>
        <dbReference type="ARBA" id="ARBA00015925"/>
    </source>
</evidence>
<dbReference type="SUPFAM" id="SSF55681">
    <property type="entry name" value="Class II aaRS and biotin synthetases"/>
    <property type="match status" value="1"/>
</dbReference>
<dbReference type="AlphaFoldDB" id="A0A6A6J8Y1"/>
<dbReference type="Gene3D" id="3.30.930.10">
    <property type="entry name" value="Bira Bifunctional Protein, Domain 2"/>
    <property type="match status" value="1"/>
</dbReference>
<keyword evidence="8" id="KW-1185">Reference proteome</keyword>
<dbReference type="PROSITE" id="PS51733">
    <property type="entry name" value="BPL_LPL_CATALYTIC"/>
    <property type="match status" value="1"/>
</dbReference>
<dbReference type="RefSeq" id="XP_033650266.1">
    <property type="nucleotide sequence ID" value="XM_033800423.1"/>
</dbReference>
<dbReference type="InterPro" id="IPR045864">
    <property type="entry name" value="aa-tRNA-synth_II/BPL/LPL"/>
</dbReference>
<dbReference type="GeneID" id="54553598"/>
<dbReference type="GO" id="GO:0017118">
    <property type="term" value="F:lipoyltransferase activity"/>
    <property type="evidence" value="ECO:0007669"/>
    <property type="project" value="TreeGrafter"/>
</dbReference>
<dbReference type="PANTHER" id="PTHR12561:SF3">
    <property type="entry name" value="LIPOYLTRANSFERASE 1, MITOCHONDRIAL"/>
    <property type="match status" value="1"/>
</dbReference>
<dbReference type="InterPro" id="IPR004143">
    <property type="entry name" value="BPL_LPL_catalytic"/>
</dbReference>
<comment type="pathway">
    <text evidence="2">Protein modification; protein lipoylation via exogenous pathway; protein N(6)-(lipoyl)lysine from lipoate: step 2/2.</text>
</comment>
<dbReference type="Pfam" id="PF21948">
    <property type="entry name" value="LplA-B_cat"/>
    <property type="match status" value="1"/>
</dbReference>
<reference evidence="7" key="1">
    <citation type="journal article" date="2020" name="Stud. Mycol.">
        <title>101 Dothideomycetes genomes: a test case for predicting lifestyles and emergence of pathogens.</title>
        <authorList>
            <person name="Haridas S."/>
            <person name="Albert R."/>
            <person name="Binder M."/>
            <person name="Bloem J."/>
            <person name="Labutti K."/>
            <person name="Salamov A."/>
            <person name="Andreopoulos B."/>
            <person name="Baker S."/>
            <person name="Barry K."/>
            <person name="Bills G."/>
            <person name="Bluhm B."/>
            <person name="Cannon C."/>
            <person name="Castanera R."/>
            <person name="Culley D."/>
            <person name="Daum C."/>
            <person name="Ezra D."/>
            <person name="Gonzalez J."/>
            <person name="Henrissat B."/>
            <person name="Kuo A."/>
            <person name="Liang C."/>
            <person name="Lipzen A."/>
            <person name="Lutzoni F."/>
            <person name="Magnuson J."/>
            <person name="Mondo S."/>
            <person name="Nolan M."/>
            <person name="Ohm R."/>
            <person name="Pangilinan J."/>
            <person name="Park H.-J."/>
            <person name="Ramirez L."/>
            <person name="Alfaro M."/>
            <person name="Sun H."/>
            <person name="Tritt A."/>
            <person name="Yoshinaga Y."/>
            <person name="Zwiers L.-H."/>
            <person name="Turgeon B."/>
            <person name="Goodwin S."/>
            <person name="Spatafora J."/>
            <person name="Crous P."/>
            <person name="Grigoriev I."/>
        </authorList>
    </citation>
    <scope>NUCLEOTIDE SEQUENCE</scope>
    <source>
        <strain evidence="7">CBS 379.55</strain>
    </source>
</reference>
<evidence type="ECO:0000256" key="1">
    <source>
        <dbReference type="ARBA" id="ARBA00003253"/>
    </source>
</evidence>
<dbReference type="PANTHER" id="PTHR12561">
    <property type="entry name" value="LIPOATE-PROTEIN LIGASE"/>
    <property type="match status" value="1"/>
</dbReference>
<dbReference type="GO" id="GO:0009249">
    <property type="term" value="P:protein lipoylation"/>
    <property type="evidence" value="ECO:0007669"/>
    <property type="project" value="InterPro"/>
</dbReference>
<dbReference type="UniPathway" id="UPA00537">
    <property type="reaction ID" value="UER00595"/>
</dbReference>
<dbReference type="InterPro" id="IPR004562">
    <property type="entry name" value="LipoylTrfase_LipoateP_Ligase"/>
</dbReference>
<evidence type="ECO:0000256" key="3">
    <source>
        <dbReference type="ARBA" id="ARBA00008242"/>
    </source>
</evidence>
<accession>A0A6A6J8Y1</accession>
<dbReference type="EMBL" id="ML986517">
    <property type="protein sequence ID" value="KAF2272727.1"/>
    <property type="molecule type" value="Genomic_DNA"/>
</dbReference>
<proteinExistence type="inferred from homology"/>
<feature type="compositionally biased region" description="Basic and acidic residues" evidence="5">
    <location>
        <begin position="191"/>
        <end position="201"/>
    </location>
</feature>
<dbReference type="Proteomes" id="UP000800097">
    <property type="component" value="Unassembled WGS sequence"/>
</dbReference>
<comment type="function">
    <text evidence="1">Catalyzes both the ATP-dependent activation of exogenously supplied lipoate to lipoyl-AMP and the transfer of the activated lipoyl onto the lipoyl domains of lipoate-dependent enzymes.</text>
</comment>
<dbReference type="GO" id="GO:0005739">
    <property type="term" value="C:mitochondrion"/>
    <property type="evidence" value="ECO:0007669"/>
    <property type="project" value="TreeGrafter"/>
</dbReference>
<sequence>MAPSRGLSILQHTIMAPLQSSGIMKVARRAFSSFSEKLSNPANSVQSYVSHSSDPYLNLAIEDHILRTSPAGSAVLFLYTNRPCVVIGRNQNPWREVNLGLLKAAAQGNSKPRGNSKPPAIGHVQLVRRRSGGGAVFHDMGNVNWSITCPRDDFTRDKHAEMVVRALRALGVDRARVNERHDIVLDQGYEKRASDPNDTHRTPYTVDDGTEPRPLKVSGSAYKLTRGRALHHATTLLASPNLHIIPQYLHSPAKPYLESKGVQSVSSPVGNIGLDTSSFQKRLQDEFAAMYAPGKSLSVEVLGEEHLNIPEIRKGYDELRTNEWILTQTPQFTLKLGPSQSAQQSMPSRMEVNVHHGIIKAFEYESKICPSAVTEKIRTLLVKQKLQDIQDWRSFFQSNLSGDHPGLSELIDYLEEYLPIPEAPTA</sequence>
<evidence type="ECO:0000256" key="2">
    <source>
        <dbReference type="ARBA" id="ARBA00005085"/>
    </source>
</evidence>
<feature type="region of interest" description="Disordered" evidence="5">
    <location>
        <begin position="191"/>
        <end position="213"/>
    </location>
</feature>
<evidence type="ECO:0000259" key="6">
    <source>
        <dbReference type="PROSITE" id="PS51733"/>
    </source>
</evidence>
<evidence type="ECO:0000313" key="8">
    <source>
        <dbReference type="Proteomes" id="UP000800097"/>
    </source>
</evidence>
<feature type="domain" description="BPL/LPL catalytic" evidence="6">
    <location>
        <begin position="70"/>
        <end position="295"/>
    </location>
</feature>
<name>A0A6A6J8Y1_WESOR</name>
<gene>
    <name evidence="7" type="ORF">EI97DRAFT_452804</name>
</gene>
<dbReference type="OrthoDB" id="201621at2759"/>
<comment type="similarity">
    <text evidence="3">Belongs to the LplA family.</text>
</comment>
<organism evidence="7 8">
    <name type="scientific">Westerdykella ornata</name>
    <dbReference type="NCBI Taxonomy" id="318751"/>
    <lineage>
        <taxon>Eukaryota</taxon>
        <taxon>Fungi</taxon>
        <taxon>Dikarya</taxon>
        <taxon>Ascomycota</taxon>
        <taxon>Pezizomycotina</taxon>
        <taxon>Dothideomycetes</taxon>
        <taxon>Pleosporomycetidae</taxon>
        <taxon>Pleosporales</taxon>
        <taxon>Sporormiaceae</taxon>
        <taxon>Westerdykella</taxon>
    </lineage>
</organism>
<evidence type="ECO:0000256" key="5">
    <source>
        <dbReference type="SAM" id="MobiDB-lite"/>
    </source>
</evidence>